<gene>
    <name evidence="1" type="ORF">L2Y54_15490</name>
</gene>
<evidence type="ECO:0000313" key="1">
    <source>
        <dbReference type="EMBL" id="UJS23337.1"/>
    </source>
</evidence>
<sequence length="119" mass="12578">MTVITTLKLGTQSFTFKSTTLVIDSVPDAFSFNALTSVARNVWQESASVTVSGINAPIAISISGGEYRINNGTYTKAKGTVKAGDTLQVRHLSSKSAKKTVTTTLTLGTSKVVFKSTTQ</sequence>
<evidence type="ECO:0000313" key="2">
    <source>
        <dbReference type="Proteomes" id="UP001054801"/>
    </source>
</evidence>
<dbReference type="EMBL" id="CP091244">
    <property type="protein sequence ID" value="UJS23337.1"/>
    <property type="molecule type" value="Genomic_DNA"/>
</dbReference>
<name>A0ABY3SWM7_9GAMM</name>
<accession>A0ABY3SWM7</accession>
<proteinExistence type="predicted"/>
<dbReference type="Proteomes" id="UP001054801">
    <property type="component" value="Chromosome"/>
</dbReference>
<protein>
    <submittedName>
        <fullName evidence="1">Uncharacterized protein</fullName>
    </submittedName>
</protein>
<dbReference type="RefSeq" id="WP_236497346.1">
    <property type="nucleotide sequence ID" value="NZ_CP091244.1"/>
</dbReference>
<reference evidence="1" key="1">
    <citation type="journal article" date="2022" name="Microorganisms">
        <title>Two New Species of Filamentous Sulfur Bacteria of the Genus Thiothrix, Thiothrix winogradskyi sp. nov. and 'Candidatus Thiothrix sulfatifontis' sp. nov.</title>
        <authorList>
            <person name="Ravin N.V."/>
            <person name="Rossetti S."/>
            <person name="Beletsky A.V."/>
            <person name="Kadnikov V.V."/>
            <person name="Rudenko T.S."/>
            <person name="Smolyakov D.D."/>
            <person name="Moskvitina M.I."/>
            <person name="Gureeva M.V."/>
            <person name="Mardanov A.V."/>
            <person name="Grabovich M.Y."/>
        </authorList>
    </citation>
    <scope>NUCLEOTIDE SEQUENCE</scope>
    <source>
        <strain evidence="1">CT3</strain>
    </source>
</reference>
<keyword evidence="2" id="KW-1185">Reference proteome</keyword>
<organism evidence="1 2">
    <name type="scientific">Thiothrix winogradskyi</name>
    <dbReference type="NCBI Taxonomy" id="96472"/>
    <lineage>
        <taxon>Bacteria</taxon>
        <taxon>Pseudomonadati</taxon>
        <taxon>Pseudomonadota</taxon>
        <taxon>Gammaproteobacteria</taxon>
        <taxon>Thiotrichales</taxon>
        <taxon>Thiotrichaceae</taxon>
        <taxon>Thiothrix</taxon>
    </lineage>
</organism>